<comment type="subcellular location">
    <subcellularLocation>
        <location evidence="1">Membrane</location>
        <topology evidence="1">Multi-pass membrane protein</topology>
    </subcellularLocation>
</comment>
<name>A0AA51RWQ8_9GAMM</name>
<proteinExistence type="inferred from homology"/>
<feature type="domain" description="EamA" evidence="7">
    <location>
        <begin position="152"/>
        <end position="289"/>
    </location>
</feature>
<dbReference type="KEGG" id="plei:Q9312_08705"/>
<dbReference type="InterPro" id="IPR000620">
    <property type="entry name" value="EamA_dom"/>
</dbReference>
<feature type="transmembrane region" description="Helical" evidence="6">
    <location>
        <begin position="124"/>
        <end position="142"/>
    </location>
</feature>
<evidence type="ECO:0000256" key="2">
    <source>
        <dbReference type="ARBA" id="ARBA00007362"/>
    </source>
</evidence>
<feature type="transmembrane region" description="Helical" evidence="6">
    <location>
        <begin position="274"/>
        <end position="295"/>
    </location>
</feature>
<keyword evidence="5 6" id="KW-0472">Membrane</keyword>
<feature type="transmembrane region" description="Helical" evidence="6">
    <location>
        <begin position="216"/>
        <end position="236"/>
    </location>
</feature>
<gene>
    <name evidence="8" type="ORF">Q9312_08705</name>
</gene>
<dbReference type="SUPFAM" id="SSF103481">
    <property type="entry name" value="Multidrug resistance efflux transporter EmrE"/>
    <property type="match status" value="2"/>
</dbReference>
<feature type="transmembrane region" description="Helical" evidence="6">
    <location>
        <begin position="68"/>
        <end position="88"/>
    </location>
</feature>
<feature type="transmembrane region" description="Helical" evidence="6">
    <location>
        <begin position="183"/>
        <end position="204"/>
    </location>
</feature>
<keyword evidence="9" id="KW-1185">Reference proteome</keyword>
<dbReference type="AlphaFoldDB" id="A0AA51RWQ8"/>
<feature type="transmembrane region" description="Helical" evidence="6">
    <location>
        <begin position="100"/>
        <end position="117"/>
    </location>
</feature>
<dbReference type="Proteomes" id="UP001239782">
    <property type="component" value="Chromosome"/>
</dbReference>
<evidence type="ECO:0000313" key="9">
    <source>
        <dbReference type="Proteomes" id="UP001239782"/>
    </source>
</evidence>
<evidence type="ECO:0000256" key="3">
    <source>
        <dbReference type="ARBA" id="ARBA00022692"/>
    </source>
</evidence>
<protein>
    <submittedName>
        <fullName evidence="8">DMT family transporter</fullName>
    </submittedName>
</protein>
<comment type="similarity">
    <text evidence="2">Belongs to the EamA transporter family.</text>
</comment>
<keyword evidence="3 6" id="KW-0812">Transmembrane</keyword>
<organism evidence="8 9">
    <name type="scientific">Pleionea litopenaei</name>
    <dbReference type="NCBI Taxonomy" id="3070815"/>
    <lineage>
        <taxon>Bacteria</taxon>
        <taxon>Pseudomonadati</taxon>
        <taxon>Pseudomonadota</taxon>
        <taxon>Gammaproteobacteria</taxon>
        <taxon>Oceanospirillales</taxon>
        <taxon>Pleioneaceae</taxon>
        <taxon>Pleionea</taxon>
    </lineage>
</organism>
<evidence type="ECO:0000256" key="4">
    <source>
        <dbReference type="ARBA" id="ARBA00022989"/>
    </source>
</evidence>
<feature type="transmembrane region" description="Helical" evidence="6">
    <location>
        <begin position="248"/>
        <end position="268"/>
    </location>
</feature>
<evidence type="ECO:0000259" key="7">
    <source>
        <dbReference type="Pfam" id="PF00892"/>
    </source>
</evidence>
<evidence type="ECO:0000256" key="5">
    <source>
        <dbReference type="ARBA" id="ARBA00023136"/>
    </source>
</evidence>
<dbReference type="RefSeq" id="WP_309204206.1">
    <property type="nucleotide sequence ID" value="NZ_CP133548.1"/>
</dbReference>
<feature type="transmembrane region" description="Helical" evidence="6">
    <location>
        <begin position="154"/>
        <end position="171"/>
    </location>
</feature>
<keyword evidence="4 6" id="KW-1133">Transmembrane helix</keyword>
<evidence type="ECO:0000256" key="1">
    <source>
        <dbReference type="ARBA" id="ARBA00004141"/>
    </source>
</evidence>
<dbReference type="PANTHER" id="PTHR32322">
    <property type="entry name" value="INNER MEMBRANE TRANSPORTER"/>
    <property type="match status" value="1"/>
</dbReference>
<feature type="transmembrane region" description="Helical" evidence="6">
    <location>
        <begin position="35"/>
        <end position="56"/>
    </location>
</feature>
<feature type="domain" description="EamA" evidence="7">
    <location>
        <begin position="6"/>
        <end position="140"/>
    </location>
</feature>
<dbReference type="GO" id="GO:0016020">
    <property type="term" value="C:membrane"/>
    <property type="evidence" value="ECO:0007669"/>
    <property type="project" value="UniProtKB-SubCell"/>
</dbReference>
<dbReference type="PANTHER" id="PTHR32322:SF2">
    <property type="entry name" value="EAMA DOMAIN-CONTAINING PROTEIN"/>
    <property type="match status" value="1"/>
</dbReference>
<evidence type="ECO:0000313" key="8">
    <source>
        <dbReference type="EMBL" id="WMS88980.1"/>
    </source>
</evidence>
<evidence type="ECO:0000256" key="6">
    <source>
        <dbReference type="SAM" id="Phobius"/>
    </source>
</evidence>
<accession>A0AA51RWQ8</accession>
<dbReference type="InterPro" id="IPR050638">
    <property type="entry name" value="AA-Vitamin_Transporters"/>
</dbReference>
<dbReference type="Pfam" id="PF00892">
    <property type="entry name" value="EamA"/>
    <property type="match status" value="2"/>
</dbReference>
<sequence length="304" mass="33713">MNSHLKAALALIVTIFFAALVIVLAKVSLERISPFTFNWLQILVALVFLTLYTFLWKKEPFPRTLTPVQWFYPVAIGLANFTLVRYLFLAGLEHLPVTTHAYLVNFVGLVTMILSIFIMQERPFLIQALGCIVALSGLTVYFEQLPAPEEMNGIFLVSAGVFFLALTNNLIRRFMVYHPQALSPVMLSTIAIWIGGMPLVVWGISEDGLHFNHSLYDWIVILANGIIGLALTLIVFNQVLKVLRSYEASILASTGIVFVGVLAIPIAGETLSSNKIIGIAILLTGILLTQFKIPLHSLLNGFKR</sequence>
<reference evidence="8 9" key="1">
    <citation type="submission" date="2023-08" db="EMBL/GenBank/DDBJ databases">
        <title>Pleionea litopenaei sp. nov., isolated from stomach of juvenile Litopenaeus vannamei.</title>
        <authorList>
            <person name="Rho A.M."/>
            <person name="Hwang C.Y."/>
        </authorList>
    </citation>
    <scope>NUCLEOTIDE SEQUENCE [LARGE SCALE GENOMIC DNA]</scope>
    <source>
        <strain evidence="8 9">HL-JVS1</strain>
    </source>
</reference>
<dbReference type="InterPro" id="IPR037185">
    <property type="entry name" value="EmrE-like"/>
</dbReference>
<dbReference type="EMBL" id="CP133548">
    <property type="protein sequence ID" value="WMS88980.1"/>
    <property type="molecule type" value="Genomic_DNA"/>
</dbReference>